<evidence type="ECO:0000313" key="3">
    <source>
        <dbReference type="Proteomes" id="UP001163731"/>
    </source>
</evidence>
<dbReference type="PANTHER" id="PTHR33360:SF2">
    <property type="entry name" value="TRANSPOSASE FOR INSERTION SEQUENCE ELEMENT IS200"/>
    <property type="match status" value="1"/>
</dbReference>
<dbReference type="PANTHER" id="PTHR33360">
    <property type="entry name" value="TRANSPOSASE FOR INSERTION SEQUENCE ELEMENT IS200"/>
    <property type="match status" value="1"/>
</dbReference>
<evidence type="ECO:0000313" key="2">
    <source>
        <dbReference type="EMBL" id="MCW3169685.1"/>
    </source>
</evidence>
<dbReference type="InterPro" id="IPR002686">
    <property type="entry name" value="Transposase_17"/>
</dbReference>
<comment type="caution">
    <text evidence="2">The sequence shown here is derived from an EMBL/GenBank/DDBJ whole genome shotgun (WGS) entry which is preliminary data.</text>
</comment>
<feature type="domain" description="Transposase IS200-like" evidence="1">
    <location>
        <begin position="5"/>
        <end position="120"/>
    </location>
</feature>
<name>A0ABT3I170_9FLAO</name>
<dbReference type="InterPro" id="IPR036515">
    <property type="entry name" value="Transposase_17_sf"/>
</dbReference>
<organism evidence="2 3">
    <name type="scientific">Chryseobacterium kimseyorum</name>
    <dbReference type="NCBI Taxonomy" id="2984028"/>
    <lineage>
        <taxon>Bacteria</taxon>
        <taxon>Pseudomonadati</taxon>
        <taxon>Bacteroidota</taxon>
        <taxon>Flavobacteriia</taxon>
        <taxon>Flavobacteriales</taxon>
        <taxon>Weeksellaceae</taxon>
        <taxon>Chryseobacterium group</taxon>
        <taxon>Chryseobacterium</taxon>
    </lineage>
</organism>
<keyword evidence="3" id="KW-1185">Reference proteome</keyword>
<evidence type="ECO:0000259" key="1">
    <source>
        <dbReference type="SMART" id="SM01321"/>
    </source>
</evidence>
<dbReference type="Proteomes" id="UP001163731">
    <property type="component" value="Unassembled WGS sequence"/>
</dbReference>
<dbReference type="NCBIfam" id="NF033573">
    <property type="entry name" value="transpos_IS200"/>
    <property type="match status" value="1"/>
</dbReference>
<reference evidence="2" key="1">
    <citation type="submission" date="2022-10" db="EMBL/GenBank/DDBJ databases">
        <title>Chryseobacterium babae sp. nov. isolated from the gut of the beetle Oryctes rhinoceros, and Chryseobacterium kimseyorum sp. nov., isolated from a stick insect rearing cage.</title>
        <authorList>
            <person name="Shelomi M."/>
            <person name="Han C.-J."/>
            <person name="Chen W.-M."/>
            <person name="Chen H.-K."/>
            <person name="Liaw S.-J."/>
            <person name="Muhle E."/>
            <person name="Clermont D."/>
        </authorList>
    </citation>
    <scope>NUCLEOTIDE SEQUENCE</scope>
    <source>
        <strain evidence="2">09-1422</strain>
    </source>
</reference>
<dbReference type="SMART" id="SM01321">
    <property type="entry name" value="Y1_Tnp"/>
    <property type="match status" value="1"/>
</dbReference>
<dbReference type="Gene3D" id="3.30.70.1290">
    <property type="entry name" value="Transposase IS200-like"/>
    <property type="match status" value="1"/>
</dbReference>
<dbReference type="Pfam" id="PF01797">
    <property type="entry name" value="Y1_Tnp"/>
    <property type="match status" value="1"/>
</dbReference>
<dbReference type="EMBL" id="JAPDHW010000010">
    <property type="protein sequence ID" value="MCW3169685.1"/>
    <property type="molecule type" value="Genomic_DNA"/>
</dbReference>
<proteinExistence type="predicted"/>
<accession>A0ABT3I170</accession>
<dbReference type="RefSeq" id="WP_264750869.1">
    <property type="nucleotide sequence ID" value="NZ_JAPDHW010000010.1"/>
</dbReference>
<dbReference type="SUPFAM" id="SSF143422">
    <property type="entry name" value="Transposase IS200-like"/>
    <property type="match status" value="1"/>
</dbReference>
<gene>
    <name evidence="2" type="primary">tnpA</name>
    <name evidence="2" type="ORF">OMO38_14260</name>
</gene>
<sequence>MANTYIQIYIQIIFAVQGRQNLVAPSKREILQRYIAGIIKNNNQKLLAIYANPDHVHLLVGINSLNFKISDFVREIKANSSRFINEEKWLNGKFYWQEGYGAFSYSKSQIDKVVNYILNQEEHHKKRSFKEEYLELLNKFEIQYEEKYMFEFYDV</sequence>
<protein>
    <submittedName>
        <fullName evidence="2">IS200/IS605 family transposase</fullName>
    </submittedName>
</protein>